<reference evidence="2" key="2">
    <citation type="submission" date="2025-09" db="UniProtKB">
        <authorList>
            <consortium name="Ensembl"/>
        </authorList>
    </citation>
    <scope>IDENTIFICATION</scope>
</reference>
<feature type="region of interest" description="Disordered" evidence="1">
    <location>
        <begin position="1"/>
        <end position="23"/>
    </location>
</feature>
<dbReference type="Proteomes" id="UP000694415">
    <property type="component" value="Unplaced"/>
</dbReference>
<dbReference type="GeneTree" id="ENSGT00860000136149"/>
<evidence type="ECO:0000313" key="3">
    <source>
        <dbReference type="Proteomes" id="UP000694415"/>
    </source>
</evidence>
<dbReference type="Ensembl" id="ENSMSIT00000033825.1">
    <property type="protein sequence ID" value="ENSMSIP00000026844.1"/>
    <property type="gene ID" value="ENSMSIG00000022637.1"/>
</dbReference>
<reference evidence="2" key="1">
    <citation type="submission" date="2025-08" db="UniProtKB">
        <authorList>
            <consortium name="Ensembl"/>
        </authorList>
    </citation>
    <scope>IDENTIFICATION</scope>
</reference>
<proteinExistence type="predicted"/>
<evidence type="ECO:0000313" key="2">
    <source>
        <dbReference type="Ensembl" id="ENSMSIP00000026844.1"/>
    </source>
</evidence>
<keyword evidence="3" id="KW-1185">Reference proteome</keyword>
<name>A0A8C6HU34_MUSSI</name>
<sequence>MTWAPLGLTPAGAQRASGGVGSFRVGSVPLPGSRRVSGRPRLFATAFGFLGGSSPGTVSKPDAILRAAALKGKEGRQLSLSGARSGHARSAYQSLQKQVTARTVSGTKEVT</sequence>
<protein>
    <submittedName>
        <fullName evidence="2">Uncharacterized protein</fullName>
    </submittedName>
</protein>
<accession>A0A8C6HU34</accession>
<evidence type="ECO:0000256" key="1">
    <source>
        <dbReference type="SAM" id="MobiDB-lite"/>
    </source>
</evidence>
<dbReference type="AlphaFoldDB" id="A0A8C6HU34"/>
<organism evidence="2 3">
    <name type="scientific">Mus spicilegus</name>
    <name type="common">Mound-building mouse</name>
    <dbReference type="NCBI Taxonomy" id="10103"/>
    <lineage>
        <taxon>Eukaryota</taxon>
        <taxon>Metazoa</taxon>
        <taxon>Chordata</taxon>
        <taxon>Craniata</taxon>
        <taxon>Vertebrata</taxon>
        <taxon>Euteleostomi</taxon>
        <taxon>Mammalia</taxon>
        <taxon>Eutheria</taxon>
        <taxon>Euarchontoglires</taxon>
        <taxon>Glires</taxon>
        <taxon>Rodentia</taxon>
        <taxon>Myomorpha</taxon>
        <taxon>Muroidea</taxon>
        <taxon>Muridae</taxon>
        <taxon>Murinae</taxon>
        <taxon>Mus</taxon>
        <taxon>Mus</taxon>
    </lineage>
</organism>